<comment type="caution">
    <text evidence="5">The sequence shown here is derived from an EMBL/GenBank/DDBJ whole genome shotgun (WGS) entry which is preliminary data.</text>
</comment>
<dbReference type="InterPro" id="IPR002818">
    <property type="entry name" value="DJ-1/PfpI"/>
</dbReference>
<evidence type="ECO:0000256" key="2">
    <source>
        <dbReference type="ARBA" id="ARBA00023125"/>
    </source>
</evidence>
<dbReference type="RefSeq" id="WP_344341608.1">
    <property type="nucleotide sequence ID" value="NZ_BAAAKJ010000313.1"/>
</dbReference>
<proteinExistence type="predicted"/>
<keyword evidence="6" id="KW-1185">Reference proteome</keyword>
<evidence type="ECO:0000259" key="4">
    <source>
        <dbReference type="PROSITE" id="PS01124"/>
    </source>
</evidence>
<organism evidence="5 6">
    <name type="scientific">Kitasatospora putterlickiae</name>
    <dbReference type="NCBI Taxonomy" id="221725"/>
    <lineage>
        <taxon>Bacteria</taxon>
        <taxon>Bacillati</taxon>
        <taxon>Actinomycetota</taxon>
        <taxon>Actinomycetes</taxon>
        <taxon>Kitasatosporales</taxon>
        <taxon>Streptomycetaceae</taxon>
        <taxon>Kitasatospora</taxon>
    </lineage>
</organism>
<dbReference type="InterPro" id="IPR009057">
    <property type="entry name" value="Homeodomain-like_sf"/>
</dbReference>
<dbReference type="Gene3D" id="3.40.50.880">
    <property type="match status" value="1"/>
</dbReference>
<dbReference type="SUPFAM" id="SSF52317">
    <property type="entry name" value="Class I glutamine amidotransferase-like"/>
    <property type="match status" value="1"/>
</dbReference>
<name>A0ABN1YDW6_9ACTN</name>
<dbReference type="Pfam" id="PF01965">
    <property type="entry name" value="DJ-1_PfpI"/>
    <property type="match status" value="1"/>
</dbReference>
<dbReference type="InterPro" id="IPR018060">
    <property type="entry name" value="HTH_AraC"/>
</dbReference>
<accession>A0ABN1YDW6</accession>
<dbReference type="PANTHER" id="PTHR46796">
    <property type="entry name" value="HTH-TYPE TRANSCRIPTIONAL ACTIVATOR RHAS-RELATED"/>
    <property type="match status" value="1"/>
</dbReference>
<dbReference type="InterPro" id="IPR050204">
    <property type="entry name" value="AraC_XylS_family_regulators"/>
</dbReference>
<reference evidence="5 6" key="1">
    <citation type="journal article" date="2019" name="Int. J. Syst. Evol. Microbiol.">
        <title>The Global Catalogue of Microorganisms (GCM) 10K type strain sequencing project: providing services to taxonomists for standard genome sequencing and annotation.</title>
        <authorList>
            <consortium name="The Broad Institute Genomics Platform"/>
            <consortium name="The Broad Institute Genome Sequencing Center for Infectious Disease"/>
            <person name="Wu L."/>
            <person name="Ma J."/>
        </authorList>
    </citation>
    <scope>NUCLEOTIDE SEQUENCE [LARGE SCALE GENOMIC DNA]</scope>
    <source>
        <strain evidence="5 6">JCM 12393</strain>
    </source>
</reference>
<dbReference type="InterPro" id="IPR029062">
    <property type="entry name" value="Class_I_gatase-like"/>
</dbReference>
<dbReference type="SUPFAM" id="SSF46689">
    <property type="entry name" value="Homeodomain-like"/>
    <property type="match status" value="2"/>
</dbReference>
<sequence length="334" mass="34993">MPVIAALLLDGVPGHHVTTPALCFGTADRCHPWVSYEVRLCAAPGFRSTGGPSSFGLATPWGLDGLEGLAEADTVLVPGHPERPGGPPPEVVGALRAAAARGCRIGAFGAGTFTLAAAGLLDGRRATTTPGMAAGLARRHPLIAVEPDGEVVADGPFHTAAGVLGGVDLCLRLITLDHGGTVAVETERQLFLDLPADHGEGPDAPVSGATVTGDTLGPTLDWLEARLDRPLTLDDIAAHAGLTVRGLSRRFRAETGLPPLQYLLRVRIQWAQRLLERGDEPVARIAARTGLGTPANLRHHFQRYTGTTPSVYRAAFRSMVDSLTRPEDGPAERG</sequence>
<evidence type="ECO:0000256" key="3">
    <source>
        <dbReference type="ARBA" id="ARBA00023163"/>
    </source>
</evidence>
<evidence type="ECO:0000313" key="5">
    <source>
        <dbReference type="EMBL" id="GAA1406550.1"/>
    </source>
</evidence>
<keyword evidence="3" id="KW-0804">Transcription</keyword>
<dbReference type="Pfam" id="PF12833">
    <property type="entry name" value="HTH_18"/>
    <property type="match status" value="1"/>
</dbReference>
<evidence type="ECO:0000313" key="6">
    <source>
        <dbReference type="Proteomes" id="UP001499863"/>
    </source>
</evidence>
<keyword evidence="2" id="KW-0238">DNA-binding</keyword>
<dbReference type="EMBL" id="BAAAKJ010000313">
    <property type="protein sequence ID" value="GAA1406550.1"/>
    <property type="molecule type" value="Genomic_DNA"/>
</dbReference>
<dbReference type="PROSITE" id="PS01124">
    <property type="entry name" value="HTH_ARAC_FAMILY_2"/>
    <property type="match status" value="1"/>
</dbReference>
<dbReference type="Gene3D" id="1.10.10.60">
    <property type="entry name" value="Homeodomain-like"/>
    <property type="match status" value="1"/>
</dbReference>
<dbReference type="InterPro" id="IPR018062">
    <property type="entry name" value="HTH_AraC-typ_CS"/>
</dbReference>
<dbReference type="PROSITE" id="PS00041">
    <property type="entry name" value="HTH_ARAC_FAMILY_1"/>
    <property type="match status" value="1"/>
</dbReference>
<keyword evidence="1" id="KW-0805">Transcription regulation</keyword>
<dbReference type="Proteomes" id="UP001499863">
    <property type="component" value="Unassembled WGS sequence"/>
</dbReference>
<evidence type="ECO:0000256" key="1">
    <source>
        <dbReference type="ARBA" id="ARBA00023015"/>
    </source>
</evidence>
<gene>
    <name evidence="5" type="ORF">GCM10009639_54450</name>
</gene>
<feature type="domain" description="HTH araC/xylS-type" evidence="4">
    <location>
        <begin position="217"/>
        <end position="315"/>
    </location>
</feature>
<dbReference type="SMART" id="SM00342">
    <property type="entry name" value="HTH_ARAC"/>
    <property type="match status" value="1"/>
</dbReference>
<protein>
    <submittedName>
        <fullName evidence="5">AraC family transcriptional regulator</fullName>
    </submittedName>
</protein>